<dbReference type="InterPro" id="IPR001207">
    <property type="entry name" value="Transposase_mutator"/>
</dbReference>
<dbReference type="EMBL" id="LZRT01000121">
    <property type="protein sequence ID" value="OUM84710.1"/>
    <property type="molecule type" value="Genomic_DNA"/>
</dbReference>
<comment type="similarity">
    <text evidence="2">Belongs to the transposase mutator family.</text>
</comment>
<evidence type="ECO:0000256" key="4">
    <source>
        <dbReference type="ARBA" id="ARBA00023125"/>
    </source>
</evidence>
<proteinExistence type="inferred from homology"/>
<evidence type="ECO:0000313" key="7">
    <source>
        <dbReference type="Proteomes" id="UP000196475"/>
    </source>
</evidence>
<evidence type="ECO:0000256" key="3">
    <source>
        <dbReference type="ARBA" id="ARBA00022578"/>
    </source>
</evidence>
<accession>A0A1Y3PBK5</accession>
<keyword evidence="3" id="KW-0815">Transposition</keyword>
<dbReference type="GO" id="GO:0003677">
    <property type="term" value="F:DNA binding"/>
    <property type="evidence" value="ECO:0007669"/>
    <property type="project" value="UniProtKB-KW"/>
</dbReference>
<dbReference type="GO" id="GO:0006313">
    <property type="term" value="P:DNA transposition"/>
    <property type="evidence" value="ECO:0007669"/>
    <property type="project" value="InterPro"/>
</dbReference>
<evidence type="ECO:0000256" key="5">
    <source>
        <dbReference type="ARBA" id="ARBA00023172"/>
    </source>
</evidence>
<sequence length="61" mass="6653">MPAEQANKLICRVLKIREEGQVRSRSALIGIGVNTDGYREALGLMIGDSESEVSWSEFLAG</sequence>
<evidence type="ECO:0008006" key="8">
    <source>
        <dbReference type="Google" id="ProtNLM"/>
    </source>
</evidence>
<dbReference type="GO" id="GO:0004803">
    <property type="term" value="F:transposase activity"/>
    <property type="evidence" value="ECO:0007669"/>
    <property type="project" value="InterPro"/>
</dbReference>
<keyword evidence="5" id="KW-0233">DNA recombination</keyword>
<evidence type="ECO:0000256" key="2">
    <source>
        <dbReference type="ARBA" id="ARBA00010961"/>
    </source>
</evidence>
<comment type="caution">
    <text evidence="6">The sequence shown here is derived from an EMBL/GenBank/DDBJ whole genome shotgun (WGS) entry which is preliminary data.</text>
</comment>
<keyword evidence="4" id="KW-0238">DNA-binding</keyword>
<dbReference type="AlphaFoldDB" id="A0A1Y3PBK5"/>
<name>A0A1Y3PBK5_9BACI</name>
<dbReference type="Pfam" id="PF00872">
    <property type="entry name" value="Transposase_mut"/>
    <property type="match status" value="1"/>
</dbReference>
<dbReference type="Proteomes" id="UP000196475">
    <property type="component" value="Unassembled WGS sequence"/>
</dbReference>
<evidence type="ECO:0000256" key="1">
    <source>
        <dbReference type="ARBA" id="ARBA00002190"/>
    </source>
</evidence>
<organism evidence="6 7">
    <name type="scientific">Bacillus thermozeamaize</name>
    <dbReference type="NCBI Taxonomy" id="230954"/>
    <lineage>
        <taxon>Bacteria</taxon>
        <taxon>Bacillati</taxon>
        <taxon>Bacillota</taxon>
        <taxon>Bacilli</taxon>
        <taxon>Bacillales</taxon>
        <taxon>Bacillaceae</taxon>
        <taxon>Bacillus</taxon>
    </lineage>
</organism>
<comment type="function">
    <text evidence="1">Required for the transposition of the insertion element.</text>
</comment>
<evidence type="ECO:0000313" key="6">
    <source>
        <dbReference type="EMBL" id="OUM84710.1"/>
    </source>
</evidence>
<reference evidence="7" key="1">
    <citation type="submission" date="2016-06" db="EMBL/GenBank/DDBJ databases">
        <authorList>
            <person name="Nascimento L."/>
            <person name="Pereira R.V."/>
            <person name="Martins L.F."/>
            <person name="Quaggio R.B."/>
            <person name="Silva A.M."/>
            <person name="Setubal J.C."/>
        </authorList>
    </citation>
    <scope>NUCLEOTIDE SEQUENCE [LARGE SCALE GENOMIC DNA]</scope>
</reference>
<gene>
    <name evidence="6" type="ORF">BAA01_06150</name>
</gene>
<protein>
    <recommendedName>
        <fullName evidence="8">Mutator family transposase</fullName>
    </recommendedName>
</protein>